<protein>
    <submittedName>
        <fullName evidence="1">Uncharacterized protein</fullName>
    </submittedName>
</protein>
<evidence type="ECO:0000313" key="1">
    <source>
        <dbReference type="EMBL" id="KAG2108889.1"/>
    </source>
</evidence>
<comment type="caution">
    <text evidence="1">The sequence shown here is derived from an EMBL/GenBank/DDBJ whole genome shotgun (WGS) entry which is preliminary data.</text>
</comment>
<sequence>MTQHPQPTNVPAEANAVSASCCTTCDCCDEMHCGHTSFVVDEVKTCGTTGKVCMPSCCVDLVARAVLRLLQDHDQSAEIRKMIHAIIFEELYVGQHVSELPKVHVAERGGVSYITIPSDDLNVDAEGD</sequence>
<dbReference type="EMBL" id="JABBWM010000025">
    <property type="protein sequence ID" value="KAG2108889.1"/>
    <property type="molecule type" value="Genomic_DNA"/>
</dbReference>
<keyword evidence="2" id="KW-1185">Reference proteome</keyword>
<name>A0A9P7F7C1_9AGAM</name>
<gene>
    <name evidence="1" type="ORF">F5147DRAFT_773222</name>
</gene>
<evidence type="ECO:0000313" key="2">
    <source>
        <dbReference type="Proteomes" id="UP000823399"/>
    </source>
</evidence>
<dbReference type="AlphaFoldDB" id="A0A9P7F7C1"/>
<reference evidence="1" key="1">
    <citation type="journal article" date="2020" name="New Phytol.">
        <title>Comparative genomics reveals dynamic genome evolution in host specialist ectomycorrhizal fungi.</title>
        <authorList>
            <person name="Lofgren L.A."/>
            <person name="Nguyen N.H."/>
            <person name="Vilgalys R."/>
            <person name="Ruytinx J."/>
            <person name="Liao H.L."/>
            <person name="Branco S."/>
            <person name="Kuo A."/>
            <person name="LaButti K."/>
            <person name="Lipzen A."/>
            <person name="Andreopoulos W."/>
            <person name="Pangilinan J."/>
            <person name="Riley R."/>
            <person name="Hundley H."/>
            <person name="Na H."/>
            <person name="Barry K."/>
            <person name="Grigoriev I.V."/>
            <person name="Stajich J.E."/>
            <person name="Kennedy P.G."/>
        </authorList>
    </citation>
    <scope>NUCLEOTIDE SEQUENCE</scope>
    <source>
        <strain evidence="1">FC423</strain>
    </source>
</reference>
<dbReference type="RefSeq" id="XP_041293132.1">
    <property type="nucleotide sequence ID" value="XM_041441432.1"/>
</dbReference>
<dbReference type="GeneID" id="64703691"/>
<dbReference type="OrthoDB" id="2664380at2759"/>
<organism evidence="1 2">
    <name type="scientific">Suillus discolor</name>
    <dbReference type="NCBI Taxonomy" id="1912936"/>
    <lineage>
        <taxon>Eukaryota</taxon>
        <taxon>Fungi</taxon>
        <taxon>Dikarya</taxon>
        <taxon>Basidiomycota</taxon>
        <taxon>Agaricomycotina</taxon>
        <taxon>Agaricomycetes</taxon>
        <taxon>Agaricomycetidae</taxon>
        <taxon>Boletales</taxon>
        <taxon>Suillineae</taxon>
        <taxon>Suillaceae</taxon>
        <taxon>Suillus</taxon>
    </lineage>
</organism>
<proteinExistence type="predicted"/>
<accession>A0A9P7F7C1</accession>
<dbReference type="Proteomes" id="UP000823399">
    <property type="component" value="Unassembled WGS sequence"/>
</dbReference>